<dbReference type="SFLD" id="SFLDS00028">
    <property type="entry name" value="Proline_Racemase"/>
    <property type="match status" value="1"/>
</dbReference>
<dbReference type="GO" id="GO:0016829">
    <property type="term" value="F:lyase activity"/>
    <property type="evidence" value="ECO:0007669"/>
    <property type="project" value="UniProtKB-KW"/>
</dbReference>
<dbReference type="PANTHER" id="PTHR33442">
    <property type="entry name" value="TRANS-3-HYDROXY-L-PROLINE DEHYDRATASE"/>
    <property type="match status" value="1"/>
</dbReference>
<dbReference type="SUPFAM" id="SSF54506">
    <property type="entry name" value="Diaminopimelate epimerase-like"/>
    <property type="match status" value="1"/>
</dbReference>
<evidence type="ECO:0000313" key="6">
    <source>
        <dbReference type="Proteomes" id="UP000251166"/>
    </source>
</evidence>
<evidence type="ECO:0000256" key="1">
    <source>
        <dbReference type="ARBA" id="ARBA00007529"/>
    </source>
</evidence>
<dbReference type="GO" id="GO:0047580">
    <property type="term" value="F:4-hydroxyproline epimerase activity"/>
    <property type="evidence" value="ECO:0007669"/>
    <property type="project" value="UniProtKB-EC"/>
</dbReference>
<organism evidence="5 6">
    <name type="scientific">Rhizobium leguminosarum</name>
    <dbReference type="NCBI Taxonomy" id="384"/>
    <lineage>
        <taxon>Bacteria</taxon>
        <taxon>Pseudomonadati</taxon>
        <taxon>Pseudomonadota</taxon>
        <taxon>Alphaproteobacteria</taxon>
        <taxon>Hyphomicrobiales</taxon>
        <taxon>Rhizobiaceae</taxon>
        <taxon>Rhizobium/Agrobacterium group</taxon>
        <taxon>Rhizobium</taxon>
    </lineage>
</organism>
<dbReference type="PANTHER" id="PTHR33442:SF1">
    <property type="entry name" value="TRANS-3-HYDROXY-L-PROLINE DEHYDRATASE"/>
    <property type="match status" value="1"/>
</dbReference>
<keyword evidence="2" id="KW-0413">Isomerase</keyword>
<dbReference type="Pfam" id="PF05544">
    <property type="entry name" value="Pro_racemase"/>
    <property type="match status" value="1"/>
</dbReference>
<dbReference type="NCBIfam" id="NF045511">
    <property type="entry name" value="TransHydProDhtase"/>
    <property type="match status" value="1"/>
</dbReference>
<reference evidence="5 6" key="1">
    <citation type="submission" date="2018-07" db="EMBL/GenBank/DDBJ databases">
        <title>Rhizobium leguminosarum strain:ATCC 14479 Genome sequencing and assembly.</title>
        <authorList>
            <person name="Chakraborty R."/>
        </authorList>
    </citation>
    <scope>NUCLEOTIDE SEQUENCE [LARGE SCALE GENOMIC DNA]</scope>
    <source>
        <strain evidence="5 6">ATCC 14479</strain>
        <plasmid evidence="6">Plasmid unnamed1</plasmid>
    </source>
</reference>
<dbReference type="InterPro" id="IPR053425">
    <property type="entry name" value="Hydroxyproline_Metab_Enz"/>
</dbReference>
<geneLocation type="plasmid" evidence="5 6">
    <name>unnamed1</name>
</geneLocation>
<dbReference type="Gene3D" id="3.10.310.10">
    <property type="entry name" value="Diaminopimelate Epimerase, Chain A, domain 1"/>
    <property type="match status" value="2"/>
</dbReference>
<sequence>MNIERMISTVEVHTGGEPFRIVTNGLPRFPGRTIVERRAWVQENLDKVRQALIFEPRGHADMYAGYLTGPVTDGADFGIIFVHNEGYSDHCGHGVIALATAAVELGWVPQVVPETRVGIDAPCGFIEAFVEWDGQQARSVRFVNVPSFVYVANASVTTESFGLVVGDIAFGGAFYFYTDGRAHGLDIRPGNVERLIQFGAEVKKAANEVYPVVHPYIPELNHIYGTIIHNVPAKEGSTQANCCIFADRQVDRSPTGSGTAGRVALLHAQAAMPADGWLVNESIIGSVMRGRVLRETTVGGFNAVVPEVSGSAYIYGQSSWILDRDDPLKHGFLVR</sequence>
<dbReference type="Proteomes" id="UP000251166">
    <property type="component" value="Plasmid unnamed1"/>
</dbReference>
<comment type="catalytic activity">
    <reaction evidence="3">
        <text>trans-4-hydroxy-L-proline = cis-4-hydroxy-D-proline</text>
        <dbReference type="Rhea" id="RHEA:21152"/>
        <dbReference type="ChEBI" id="CHEBI:57690"/>
        <dbReference type="ChEBI" id="CHEBI:58375"/>
        <dbReference type="EC" id="5.1.1.8"/>
    </reaction>
</comment>
<evidence type="ECO:0000256" key="4">
    <source>
        <dbReference type="ARBA" id="ARBA00039135"/>
    </source>
</evidence>
<keyword evidence="5" id="KW-0614">Plasmid</keyword>
<dbReference type="EMBL" id="CP030761">
    <property type="protein sequence ID" value="AXA43326.1"/>
    <property type="molecule type" value="Genomic_DNA"/>
</dbReference>
<keyword evidence="5" id="KW-0456">Lyase</keyword>
<gene>
    <name evidence="5" type="ORF">DLJ82_5765</name>
</gene>
<evidence type="ECO:0000256" key="3">
    <source>
        <dbReference type="ARBA" id="ARBA00035826"/>
    </source>
</evidence>
<dbReference type="AlphaFoldDB" id="A0A2Z4YQ26"/>
<dbReference type="RefSeq" id="WP_112907710.1">
    <property type="nucleotide sequence ID" value="NZ_CP030761.1"/>
</dbReference>
<dbReference type="EC" id="5.1.1.8" evidence="4"/>
<protein>
    <recommendedName>
        <fullName evidence="4">4-hydroxyproline epimerase</fullName>
        <ecNumber evidence="4">5.1.1.8</ecNumber>
    </recommendedName>
</protein>
<comment type="similarity">
    <text evidence="1">Belongs to the proline racemase family.</text>
</comment>
<accession>A0A2Z4YQ26</accession>
<evidence type="ECO:0000313" key="5">
    <source>
        <dbReference type="EMBL" id="AXA43326.1"/>
    </source>
</evidence>
<dbReference type="InterPro" id="IPR008794">
    <property type="entry name" value="Pro_racemase_fam"/>
</dbReference>
<evidence type="ECO:0000256" key="2">
    <source>
        <dbReference type="ARBA" id="ARBA00023235"/>
    </source>
</evidence>
<proteinExistence type="inferred from homology"/>
<dbReference type="PIRSF" id="PIRSF029792">
    <property type="entry name" value="Pro_racemase"/>
    <property type="match status" value="1"/>
</dbReference>
<name>A0A2Z4YQ26_RHILE</name>
<dbReference type="FunFam" id="3.10.310.10:FF:000003">
    <property type="entry name" value="Proline racemase"/>
    <property type="match status" value="1"/>
</dbReference>